<accession>A0ABY6E9D4</accession>
<reference evidence="1" key="1">
    <citation type="submission" date="2022-10" db="EMBL/GenBank/DDBJ databases">
        <authorList>
            <person name="Mo P."/>
        </authorList>
    </citation>
    <scope>NUCLEOTIDE SEQUENCE</scope>
    <source>
        <strain evidence="1">HUAS 13-4</strain>
    </source>
</reference>
<gene>
    <name evidence="1" type="ORF">N8I84_33175</name>
</gene>
<sequence length="69" mass="7292">MTPEPLVDVSTVLDVPAGDLAALTGVPLPRVSPNLWSTAAGLAELIRDARHLTASRLQQVSDTAESMLR</sequence>
<dbReference type="Proteomes" id="UP001061298">
    <property type="component" value="Chromosome"/>
</dbReference>
<keyword evidence="2" id="KW-1185">Reference proteome</keyword>
<proteinExistence type="predicted"/>
<organism evidence="1 2">
    <name type="scientific">Streptomyces cynarae</name>
    <dbReference type="NCBI Taxonomy" id="2981134"/>
    <lineage>
        <taxon>Bacteria</taxon>
        <taxon>Bacillati</taxon>
        <taxon>Actinomycetota</taxon>
        <taxon>Actinomycetes</taxon>
        <taxon>Kitasatosporales</taxon>
        <taxon>Streptomycetaceae</taxon>
        <taxon>Streptomyces</taxon>
    </lineage>
</organism>
<name>A0ABY6E9D4_9ACTN</name>
<evidence type="ECO:0000313" key="1">
    <source>
        <dbReference type="EMBL" id="UXY23013.1"/>
    </source>
</evidence>
<dbReference type="EMBL" id="CP106793">
    <property type="protein sequence ID" value="UXY23013.1"/>
    <property type="molecule type" value="Genomic_DNA"/>
</dbReference>
<dbReference type="RefSeq" id="WP_263233124.1">
    <property type="nucleotide sequence ID" value="NZ_CP106793.1"/>
</dbReference>
<evidence type="ECO:0000313" key="2">
    <source>
        <dbReference type="Proteomes" id="UP001061298"/>
    </source>
</evidence>
<protein>
    <submittedName>
        <fullName evidence="1">Uncharacterized protein</fullName>
    </submittedName>
</protein>